<dbReference type="RefSeq" id="WP_386095331.1">
    <property type="nucleotide sequence ID" value="NZ_JBHUOZ010000001.1"/>
</dbReference>
<evidence type="ECO:0000313" key="1">
    <source>
        <dbReference type="EMBL" id="MFD2918794.1"/>
    </source>
</evidence>
<organism evidence="1 2">
    <name type="scientific">Terrimonas rubra</name>
    <dbReference type="NCBI Taxonomy" id="1035890"/>
    <lineage>
        <taxon>Bacteria</taxon>
        <taxon>Pseudomonadati</taxon>
        <taxon>Bacteroidota</taxon>
        <taxon>Chitinophagia</taxon>
        <taxon>Chitinophagales</taxon>
        <taxon>Chitinophagaceae</taxon>
        <taxon>Terrimonas</taxon>
    </lineage>
</organism>
<name>A0ABW6A0H4_9BACT</name>
<keyword evidence="2" id="KW-1185">Reference proteome</keyword>
<dbReference type="Pfam" id="PF10652">
    <property type="entry name" value="DUF2480"/>
    <property type="match status" value="1"/>
</dbReference>
<comment type="caution">
    <text evidence="1">The sequence shown here is derived from an EMBL/GenBank/DDBJ whole genome shotgun (WGS) entry which is preliminary data.</text>
</comment>
<gene>
    <name evidence="1" type="ORF">ACFS6H_03665</name>
</gene>
<accession>A0ABW6A0H4</accession>
<sequence>MTETIVNKVAQSGLITLDLANYLPREEQAVFDLKGFLFMELILKEKDFREALKQHDWSAYQNKNVAVTCTADAIIPNWAYMLVMMYLQPVAANIVIGDTATLQRTLLLRNINTINPADYSDQRVVIKGCGDESVGDYAYAEITRLLLPVAKTIMYGEPCSTVPVYKKK</sequence>
<proteinExistence type="predicted"/>
<protein>
    <submittedName>
        <fullName evidence="1">DUF2480 family protein</fullName>
    </submittedName>
</protein>
<evidence type="ECO:0000313" key="2">
    <source>
        <dbReference type="Proteomes" id="UP001597511"/>
    </source>
</evidence>
<dbReference type="InterPro" id="IPR018914">
    <property type="entry name" value="DUF2480"/>
</dbReference>
<reference evidence="2" key="1">
    <citation type="journal article" date="2019" name="Int. J. Syst. Evol. Microbiol.">
        <title>The Global Catalogue of Microorganisms (GCM) 10K type strain sequencing project: providing services to taxonomists for standard genome sequencing and annotation.</title>
        <authorList>
            <consortium name="The Broad Institute Genomics Platform"/>
            <consortium name="The Broad Institute Genome Sequencing Center for Infectious Disease"/>
            <person name="Wu L."/>
            <person name="Ma J."/>
        </authorList>
    </citation>
    <scope>NUCLEOTIDE SEQUENCE [LARGE SCALE GENOMIC DNA]</scope>
    <source>
        <strain evidence="2">KCTC 23299</strain>
    </source>
</reference>
<dbReference type="Proteomes" id="UP001597511">
    <property type="component" value="Unassembled WGS sequence"/>
</dbReference>
<dbReference type="EMBL" id="JBHUOZ010000001">
    <property type="protein sequence ID" value="MFD2918794.1"/>
    <property type="molecule type" value="Genomic_DNA"/>
</dbReference>